<feature type="transmembrane region" description="Helical" evidence="11">
    <location>
        <begin position="69"/>
        <end position="89"/>
    </location>
</feature>
<feature type="compositionally biased region" description="Low complexity" evidence="10">
    <location>
        <begin position="395"/>
        <end position="407"/>
    </location>
</feature>
<evidence type="ECO:0000256" key="3">
    <source>
        <dbReference type="ARBA" id="ARBA00022507"/>
    </source>
</evidence>
<evidence type="ECO:0000256" key="6">
    <source>
        <dbReference type="ARBA" id="ARBA00023040"/>
    </source>
</evidence>
<dbReference type="PRINTS" id="PR00901">
    <property type="entry name" value="PHEROMONEBAR"/>
</dbReference>
<keyword evidence="9" id="KW-0807">Transducer</keyword>
<dbReference type="PANTHER" id="PTHR28097:SF1">
    <property type="entry name" value="PHEROMONE A FACTOR RECEPTOR"/>
    <property type="match status" value="1"/>
</dbReference>
<dbReference type="InterPro" id="IPR001499">
    <property type="entry name" value="GPCR_STE3"/>
</dbReference>
<evidence type="ECO:0000313" key="13">
    <source>
        <dbReference type="Proteomes" id="UP000076154"/>
    </source>
</evidence>
<feature type="transmembrane region" description="Helical" evidence="11">
    <location>
        <begin position="161"/>
        <end position="183"/>
    </location>
</feature>
<accession>A0A369JFU5</accession>
<evidence type="ECO:0000256" key="1">
    <source>
        <dbReference type="ARBA" id="ARBA00004141"/>
    </source>
</evidence>
<keyword evidence="13" id="KW-1185">Reference proteome</keyword>
<feature type="transmembrane region" description="Helical" evidence="11">
    <location>
        <begin position="37"/>
        <end position="57"/>
    </location>
</feature>
<protein>
    <submittedName>
        <fullName evidence="12">Pheromone B alpha 3 receptor</fullName>
    </submittedName>
</protein>
<keyword evidence="4 11" id="KW-0812">Transmembrane</keyword>
<dbReference type="CDD" id="cd14966">
    <property type="entry name" value="7tmD_STE3"/>
    <property type="match status" value="1"/>
</dbReference>
<dbReference type="AlphaFoldDB" id="A0A369JFU5"/>
<dbReference type="EMBL" id="LUEZ02000106">
    <property type="protein sequence ID" value="RDB18294.1"/>
    <property type="molecule type" value="Genomic_DNA"/>
</dbReference>
<dbReference type="PANTHER" id="PTHR28097">
    <property type="entry name" value="PHEROMONE A FACTOR RECEPTOR"/>
    <property type="match status" value="1"/>
</dbReference>
<feature type="region of interest" description="Disordered" evidence="10">
    <location>
        <begin position="338"/>
        <end position="358"/>
    </location>
</feature>
<comment type="subcellular location">
    <subcellularLocation>
        <location evidence="1">Membrane</location>
        <topology evidence="1">Multi-pass membrane protein</topology>
    </subcellularLocation>
</comment>
<dbReference type="Pfam" id="PF02076">
    <property type="entry name" value="STE3"/>
    <property type="match status" value="1"/>
</dbReference>
<evidence type="ECO:0000256" key="7">
    <source>
        <dbReference type="ARBA" id="ARBA00023136"/>
    </source>
</evidence>
<comment type="similarity">
    <text evidence="2">Belongs to the G-protein coupled receptor 4 family.</text>
</comment>
<keyword evidence="5 11" id="KW-1133">Transmembrane helix</keyword>
<evidence type="ECO:0000256" key="11">
    <source>
        <dbReference type="SAM" id="Phobius"/>
    </source>
</evidence>
<gene>
    <name evidence="12" type="primary">BAR3_2</name>
    <name evidence="12" type="ORF">Hypma_000558</name>
</gene>
<comment type="caution">
    <text evidence="12">The sequence shown here is derived from an EMBL/GenBank/DDBJ whole genome shotgun (WGS) entry which is preliminary data.</text>
</comment>
<evidence type="ECO:0000256" key="5">
    <source>
        <dbReference type="ARBA" id="ARBA00022989"/>
    </source>
</evidence>
<keyword evidence="7 11" id="KW-0472">Membrane</keyword>
<feature type="transmembrane region" description="Helical" evidence="11">
    <location>
        <begin position="6"/>
        <end position="25"/>
    </location>
</feature>
<dbReference type="STRING" id="39966.A0A369JFU5"/>
<name>A0A369JFU5_HYPMA</name>
<dbReference type="GO" id="GO:0005886">
    <property type="term" value="C:plasma membrane"/>
    <property type="evidence" value="ECO:0007669"/>
    <property type="project" value="TreeGrafter"/>
</dbReference>
<dbReference type="Proteomes" id="UP000076154">
    <property type="component" value="Unassembled WGS sequence"/>
</dbReference>
<feature type="transmembrane region" description="Helical" evidence="11">
    <location>
        <begin position="204"/>
        <end position="228"/>
    </location>
</feature>
<feature type="compositionally biased region" description="Low complexity" evidence="10">
    <location>
        <begin position="338"/>
        <end position="353"/>
    </location>
</feature>
<proteinExistence type="inferred from homology"/>
<sequence length="447" mass="50203">MDPTYPLYPVFTFLGFLLVLIPLPWHLQSWNSGTCFYMMWASIACLNQFVNSVVWHGNALNTSPIWCEISIRIIMGASVGLPAASLCINRRLYSIASVRAVNVTRAEKSRAILIDSLICVLFPILYITWQYVIQGHRFNVLEDIGCYPALYNTLLAYFLSGMWPILIGLISMVYCILSLRCFVRQRIQFNQFLSANKSLTVSRYFRLMALSMTEIAFTTPLAIFAIVLNATASPVGPWRSWEDTHFRFSRVDQIPAVIWRSNHLVALELEFSRWVTPLCALIFFAFFGFADEAKKHYKLAFWAVVKPFGLRPPSEKQKSGAASIGQYKPKSYPMVSTTTSSLPPYSPPSSSSTQHFHDKKRPVSLVLSLPESVDDTYTQFSSPSRTSVDTFADITTTTPTSSQQPPHSLHHLNLVPHDTTAGPLASVIPHNTSHDSISPCISSSERL</sequence>
<feature type="transmembrane region" description="Helical" evidence="11">
    <location>
        <begin position="271"/>
        <end position="290"/>
    </location>
</feature>
<dbReference type="OrthoDB" id="2874149at2759"/>
<dbReference type="PRINTS" id="PR00899">
    <property type="entry name" value="GPCRSTE3"/>
</dbReference>
<dbReference type="InterPro" id="IPR000481">
    <property type="entry name" value="GPCR_Pheromne_B_alpha_rcpt"/>
</dbReference>
<dbReference type="GO" id="GO:0000750">
    <property type="term" value="P:pheromone-dependent signal transduction involved in conjugation with cellular fusion"/>
    <property type="evidence" value="ECO:0007669"/>
    <property type="project" value="TreeGrafter"/>
</dbReference>
<dbReference type="GO" id="GO:0004934">
    <property type="term" value="F:mating-type alpha-factor pheromone receptor activity"/>
    <property type="evidence" value="ECO:0007669"/>
    <property type="project" value="InterPro"/>
</dbReference>
<evidence type="ECO:0000256" key="8">
    <source>
        <dbReference type="ARBA" id="ARBA00023170"/>
    </source>
</evidence>
<organism evidence="12 13">
    <name type="scientific">Hypsizygus marmoreus</name>
    <name type="common">White beech mushroom</name>
    <name type="synonym">Agaricus marmoreus</name>
    <dbReference type="NCBI Taxonomy" id="39966"/>
    <lineage>
        <taxon>Eukaryota</taxon>
        <taxon>Fungi</taxon>
        <taxon>Dikarya</taxon>
        <taxon>Basidiomycota</taxon>
        <taxon>Agaricomycotina</taxon>
        <taxon>Agaricomycetes</taxon>
        <taxon>Agaricomycetidae</taxon>
        <taxon>Agaricales</taxon>
        <taxon>Tricholomatineae</taxon>
        <taxon>Lyophyllaceae</taxon>
        <taxon>Hypsizygus</taxon>
    </lineage>
</organism>
<keyword evidence="6" id="KW-0297">G-protein coupled receptor</keyword>
<evidence type="ECO:0000313" key="12">
    <source>
        <dbReference type="EMBL" id="RDB18294.1"/>
    </source>
</evidence>
<evidence type="ECO:0000256" key="10">
    <source>
        <dbReference type="SAM" id="MobiDB-lite"/>
    </source>
</evidence>
<feature type="region of interest" description="Disordered" evidence="10">
    <location>
        <begin position="395"/>
        <end position="447"/>
    </location>
</feature>
<dbReference type="InParanoid" id="A0A369JFU5"/>
<feature type="transmembrane region" description="Helical" evidence="11">
    <location>
        <begin position="110"/>
        <end position="129"/>
    </location>
</feature>
<evidence type="ECO:0000256" key="9">
    <source>
        <dbReference type="ARBA" id="ARBA00023224"/>
    </source>
</evidence>
<keyword evidence="8 12" id="KW-0675">Receptor</keyword>
<keyword evidence="3" id="KW-0589">Pheromone response</keyword>
<evidence type="ECO:0000256" key="2">
    <source>
        <dbReference type="ARBA" id="ARBA00011085"/>
    </source>
</evidence>
<feature type="compositionally biased region" description="Low complexity" evidence="10">
    <location>
        <begin position="434"/>
        <end position="447"/>
    </location>
</feature>
<reference evidence="12" key="1">
    <citation type="submission" date="2018-04" db="EMBL/GenBank/DDBJ databases">
        <title>Whole genome sequencing of Hypsizygus marmoreus.</title>
        <authorList>
            <person name="Choi I.-G."/>
            <person name="Min B."/>
            <person name="Kim J.-G."/>
            <person name="Kim S."/>
            <person name="Oh Y.-L."/>
            <person name="Kong W.-S."/>
            <person name="Park H."/>
            <person name="Jeong J."/>
            <person name="Song E.-S."/>
        </authorList>
    </citation>
    <scope>NUCLEOTIDE SEQUENCE [LARGE SCALE GENOMIC DNA]</scope>
    <source>
        <strain evidence="12">51987-8</strain>
    </source>
</reference>
<evidence type="ECO:0000256" key="4">
    <source>
        <dbReference type="ARBA" id="ARBA00022692"/>
    </source>
</evidence>
<dbReference type="FunCoup" id="A0A369JFU5">
    <property type="interactions" value="92"/>
</dbReference>